<dbReference type="PROSITE" id="PS50943">
    <property type="entry name" value="HTH_CROC1"/>
    <property type="match status" value="1"/>
</dbReference>
<dbReference type="SMART" id="SM00530">
    <property type="entry name" value="HTH_XRE"/>
    <property type="match status" value="1"/>
</dbReference>
<protein>
    <submittedName>
        <fullName evidence="2">Helix-turn-helix domain protein</fullName>
    </submittedName>
</protein>
<evidence type="ECO:0000313" key="3">
    <source>
        <dbReference type="Proteomes" id="UP000000263"/>
    </source>
</evidence>
<feature type="domain" description="HTH cro/C1-type" evidence="1">
    <location>
        <begin position="91"/>
        <end position="148"/>
    </location>
</feature>
<proteinExistence type="predicted"/>
<dbReference type="Pfam" id="PF13560">
    <property type="entry name" value="HTH_31"/>
    <property type="match status" value="1"/>
</dbReference>
<dbReference type="Gene3D" id="1.10.260.40">
    <property type="entry name" value="lambda repressor-like DNA-binding domains"/>
    <property type="match status" value="1"/>
</dbReference>
<dbReference type="CDD" id="cd00093">
    <property type="entry name" value="HTH_XRE"/>
    <property type="match status" value="1"/>
</dbReference>
<name>A7NRM3_ROSCS</name>
<dbReference type="SUPFAM" id="SSF47413">
    <property type="entry name" value="lambda repressor-like DNA-binding domains"/>
    <property type="match status" value="1"/>
</dbReference>
<dbReference type="InterPro" id="IPR001387">
    <property type="entry name" value="Cro/C1-type_HTH"/>
</dbReference>
<gene>
    <name evidence="2" type="ordered locus">Rcas_4189</name>
</gene>
<evidence type="ECO:0000313" key="2">
    <source>
        <dbReference type="EMBL" id="ABU60219.1"/>
    </source>
</evidence>
<organism evidence="2 3">
    <name type="scientific">Roseiflexus castenholzii (strain DSM 13941 / HLO8)</name>
    <dbReference type="NCBI Taxonomy" id="383372"/>
    <lineage>
        <taxon>Bacteria</taxon>
        <taxon>Bacillati</taxon>
        <taxon>Chloroflexota</taxon>
        <taxon>Chloroflexia</taxon>
        <taxon>Chloroflexales</taxon>
        <taxon>Roseiflexineae</taxon>
        <taxon>Roseiflexaceae</taxon>
        <taxon>Roseiflexus</taxon>
    </lineage>
</organism>
<dbReference type="eggNOG" id="COG1396">
    <property type="taxonomic scope" value="Bacteria"/>
</dbReference>
<dbReference type="HOGENOM" id="CLU_1359555_0_0_0"/>
<dbReference type="OrthoDB" id="155600at2"/>
<dbReference type="EMBL" id="CP000804">
    <property type="protein sequence ID" value="ABU60219.1"/>
    <property type="molecule type" value="Genomic_DNA"/>
</dbReference>
<reference evidence="2 3" key="1">
    <citation type="submission" date="2007-08" db="EMBL/GenBank/DDBJ databases">
        <title>Complete sequence of Roseiflexus castenholzii DSM 13941.</title>
        <authorList>
            <consortium name="US DOE Joint Genome Institute"/>
            <person name="Copeland A."/>
            <person name="Lucas S."/>
            <person name="Lapidus A."/>
            <person name="Barry K."/>
            <person name="Glavina del Rio T."/>
            <person name="Dalin E."/>
            <person name="Tice H."/>
            <person name="Pitluck S."/>
            <person name="Thompson L.S."/>
            <person name="Brettin T."/>
            <person name="Bruce D."/>
            <person name="Detter J.C."/>
            <person name="Han C."/>
            <person name="Tapia R."/>
            <person name="Schmutz J."/>
            <person name="Larimer F."/>
            <person name="Land M."/>
            <person name="Hauser L."/>
            <person name="Kyrpides N."/>
            <person name="Mikhailova N."/>
            <person name="Bryant D.A."/>
            <person name="Hanada S."/>
            <person name="Tsukatani Y."/>
            <person name="Richardson P."/>
        </authorList>
    </citation>
    <scope>NUCLEOTIDE SEQUENCE [LARGE SCALE GENOMIC DNA]</scope>
    <source>
        <strain evidence="3">DSM 13941 / HLO8</strain>
    </source>
</reference>
<evidence type="ECO:0000259" key="1">
    <source>
        <dbReference type="PROSITE" id="PS50943"/>
    </source>
</evidence>
<dbReference type="Proteomes" id="UP000000263">
    <property type="component" value="Chromosome"/>
</dbReference>
<dbReference type="AlphaFoldDB" id="A7NRM3"/>
<keyword evidence="3" id="KW-1185">Reference proteome</keyword>
<sequence>MKDRSYFIEAALRYEELLESGQIISLDAFVAQEPPEVREELRAFLEFNLTLGELDEPAVLSPTEEAAADRVMALAGAAWEREVSGGPLQNLTDLRKARHMTVGRLARHLKLPVDLLARLERGKVRVATIPERLIERLAEALQTTSSVIRAALLAPPPISANARLNAEDGIVEPEEMVVSFAQAFADSAPTEEEYAAWADTLSSARR</sequence>
<dbReference type="RefSeq" id="WP_012122640.1">
    <property type="nucleotide sequence ID" value="NC_009767.1"/>
</dbReference>
<dbReference type="InterPro" id="IPR010982">
    <property type="entry name" value="Lambda_DNA-bd_dom_sf"/>
</dbReference>
<accession>A7NRM3</accession>
<dbReference type="KEGG" id="rca:Rcas_4189"/>
<dbReference type="GO" id="GO:0003677">
    <property type="term" value="F:DNA binding"/>
    <property type="evidence" value="ECO:0007669"/>
    <property type="project" value="InterPro"/>
</dbReference>